<dbReference type="EMBL" id="HBUF01596655">
    <property type="protein sequence ID" value="CAG6774960.1"/>
    <property type="molecule type" value="Transcribed_RNA"/>
</dbReference>
<dbReference type="AlphaFoldDB" id="A0A8D9F3G6"/>
<dbReference type="EMBL" id="HBUF01596654">
    <property type="protein sequence ID" value="CAG6774959.1"/>
    <property type="molecule type" value="Transcribed_RNA"/>
</dbReference>
<protein>
    <submittedName>
        <fullName evidence="1">Uncharacterized protein</fullName>
    </submittedName>
</protein>
<reference evidence="1" key="1">
    <citation type="submission" date="2021-05" db="EMBL/GenBank/DDBJ databases">
        <authorList>
            <person name="Alioto T."/>
            <person name="Alioto T."/>
            <person name="Gomez Garrido J."/>
        </authorList>
    </citation>
    <scope>NUCLEOTIDE SEQUENCE</scope>
</reference>
<evidence type="ECO:0000313" key="1">
    <source>
        <dbReference type="EMBL" id="CAG6774959.1"/>
    </source>
</evidence>
<name>A0A8D9F3G6_9HEMI</name>
<accession>A0A8D9F3G6</accession>
<organism evidence="1">
    <name type="scientific">Cacopsylla melanoneura</name>
    <dbReference type="NCBI Taxonomy" id="428564"/>
    <lineage>
        <taxon>Eukaryota</taxon>
        <taxon>Metazoa</taxon>
        <taxon>Ecdysozoa</taxon>
        <taxon>Arthropoda</taxon>
        <taxon>Hexapoda</taxon>
        <taxon>Insecta</taxon>
        <taxon>Pterygota</taxon>
        <taxon>Neoptera</taxon>
        <taxon>Paraneoptera</taxon>
        <taxon>Hemiptera</taxon>
        <taxon>Sternorrhyncha</taxon>
        <taxon>Psylloidea</taxon>
        <taxon>Psyllidae</taxon>
        <taxon>Psyllinae</taxon>
        <taxon>Cacopsylla</taxon>
    </lineage>
</organism>
<sequence>MKYNHSCSSLISNHLDTLATNGVKYRSLATTLNRPYGSMKKRREKKPLMTVENIRHSEMRVIQCRQYWPVTKNHIFIEKTSAQNRKSHVNCHALVIKNFLSNYKNRQHCLIV</sequence>
<dbReference type="EMBL" id="HBUF01380675">
    <property type="protein sequence ID" value="CAG6730130.1"/>
    <property type="molecule type" value="Transcribed_RNA"/>
</dbReference>
<proteinExistence type="predicted"/>